<protein>
    <recommendedName>
        <fullName evidence="3">Myosin tail domain-containing protein</fullName>
    </recommendedName>
</protein>
<dbReference type="Gene3D" id="1.20.5.340">
    <property type="match status" value="1"/>
</dbReference>
<dbReference type="InterPro" id="IPR002928">
    <property type="entry name" value="Myosin_tail"/>
</dbReference>
<evidence type="ECO:0000259" key="3">
    <source>
        <dbReference type="Pfam" id="PF01576"/>
    </source>
</evidence>
<gene>
    <name evidence="4" type="ORF">MNOR_LOCUS31307</name>
</gene>
<evidence type="ECO:0000256" key="1">
    <source>
        <dbReference type="ARBA" id="ARBA00023054"/>
    </source>
</evidence>
<keyword evidence="1 2" id="KW-0175">Coiled coil</keyword>
<feature type="coiled-coil region" evidence="2">
    <location>
        <begin position="4"/>
        <end position="101"/>
    </location>
</feature>
<keyword evidence="5" id="KW-1185">Reference proteome</keyword>
<dbReference type="Proteomes" id="UP001497623">
    <property type="component" value="Unassembled WGS sequence"/>
</dbReference>
<accession>A0AAV2RZV9</accession>
<reference evidence="4 5" key="1">
    <citation type="submission" date="2024-05" db="EMBL/GenBank/DDBJ databases">
        <authorList>
            <person name="Wallberg A."/>
        </authorList>
    </citation>
    <scope>NUCLEOTIDE SEQUENCE [LARGE SCALE GENOMIC DNA]</scope>
</reference>
<comment type="caution">
    <text evidence="4">The sequence shown here is derived from an EMBL/GenBank/DDBJ whole genome shotgun (WGS) entry which is preliminary data.</text>
</comment>
<evidence type="ECO:0000313" key="4">
    <source>
        <dbReference type="EMBL" id="CAL4154310.1"/>
    </source>
</evidence>
<dbReference type="SUPFAM" id="SSF90257">
    <property type="entry name" value="Myosin rod fragments"/>
    <property type="match status" value="1"/>
</dbReference>
<evidence type="ECO:0000256" key="2">
    <source>
        <dbReference type="SAM" id="Coils"/>
    </source>
</evidence>
<dbReference type="EMBL" id="CAXKWB010040092">
    <property type="protein sequence ID" value="CAL4154310.1"/>
    <property type="molecule type" value="Genomic_DNA"/>
</dbReference>
<dbReference type="GO" id="GO:0016459">
    <property type="term" value="C:myosin complex"/>
    <property type="evidence" value="ECO:0007669"/>
    <property type="project" value="InterPro"/>
</dbReference>
<feature type="non-terminal residue" evidence="4">
    <location>
        <position position="120"/>
    </location>
</feature>
<organism evidence="4 5">
    <name type="scientific">Meganyctiphanes norvegica</name>
    <name type="common">Northern krill</name>
    <name type="synonym">Thysanopoda norvegica</name>
    <dbReference type="NCBI Taxonomy" id="48144"/>
    <lineage>
        <taxon>Eukaryota</taxon>
        <taxon>Metazoa</taxon>
        <taxon>Ecdysozoa</taxon>
        <taxon>Arthropoda</taxon>
        <taxon>Crustacea</taxon>
        <taxon>Multicrustacea</taxon>
        <taxon>Malacostraca</taxon>
        <taxon>Eumalacostraca</taxon>
        <taxon>Eucarida</taxon>
        <taxon>Euphausiacea</taxon>
        <taxon>Euphausiidae</taxon>
        <taxon>Meganyctiphanes</taxon>
    </lineage>
</organism>
<proteinExistence type="predicted"/>
<dbReference type="Pfam" id="PF01576">
    <property type="entry name" value="Myosin_tail_1"/>
    <property type="match status" value="1"/>
</dbReference>
<name>A0AAV2RZV9_MEGNR</name>
<feature type="non-terminal residue" evidence="4">
    <location>
        <position position="1"/>
    </location>
</feature>
<dbReference type="AlphaFoldDB" id="A0AAV2RZV9"/>
<feature type="domain" description="Myosin tail" evidence="3">
    <location>
        <begin position="2"/>
        <end position="120"/>
    </location>
</feature>
<evidence type="ECO:0000313" key="5">
    <source>
        <dbReference type="Proteomes" id="UP001497623"/>
    </source>
</evidence>
<sequence>EADVKLTQEAVADLERNKKELESLIFKRDAECASLATRFEEEQINAGRVGKSIKELHAKIEELEDEIKHENQARAKAENGKKKLQAEIDEINDRLEEAGGATAAQMELNKKREAEVGKLK</sequence>